<feature type="transmembrane region" description="Helical" evidence="1">
    <location>
        <begin position="12"/>
        <end position="33"/>
    </location>
</feature>
<keyword evidence="1" id="KW-0472">Membrane</keyword>
<feature type="transmembrane region" description="Helical" evidence="1">
    <location>
        <begin position="45"/>
        <end position="67"/>
    </location>
</feature>
<evidence type="ECO:0000313" key="3">
    <source>
        <dbReference type="Proteomes" id="UP001218218"/>
    </source>
</evidence>
<keyword evidence="3" id="KW-1185">Reference proteome</keyword>
<keyword evidence="1" id="KW-0812">Transmembrane</keyword>
<proteinExistence type="predicted"/>
<name>A0AAD7AC91_9AGAR</name>
<reference evidence="2" key="1">
    <citation type="submission" date="2023-03" db="EMBL/GenBank/DDBJ databases">
        <title>Massive genome expansion in bonnet fungi (Mycena s.s.) driven by repeated elements and novel gene families across ecological guilds.</title>
        <authorList>
            <consortium name="Lawrence Berkeley National Laboratory"/>
            <person name="Harder C.B."/>
            <person name="Miyauchi S."/>
            <person name="Viragh M."/>
            <person name="Kuo A."/>
            <person name="Thoen E."/>
            <person name="Andreopoulos B."/>
            <person name="Lu D."/>
            <person name="Skrede I."/>
            <person name="Drula E."/>
            <person name="Henrissat B."/>
            <person name="Morin E."/>
            <person name="Kohler A."/>
            <person name="Barry K."/>
            <person name="LaButti K."/>
            <person name="Morin E."/>
            <person name="Salamov A."/>
            <person name="Lipzen A."/>
            <person name="Mereny Z."/>
            <person name="Hegedus B."/>
            <person name="Baldrian P."/>
            <person name="Stursova M."/>
            <person name="Weitz H."/>
            <person name="Taylor A."/>
            <person name="Grigoriev I.V."/>
            <person name="Nagy L.G."/>
            <person name="Martin F."/>
            <person name="Kauserud H."/>
        </authorList>
    </citation>
    <scope>NUCLEOTIDE SEQUENCE</scope>
    <source>
        <strain evidence="2">CBHHK002</strain>
    </source>
</reference>
<protein>
    <submittedName>
        <fullName evidence="2">Uncharacterized protein</fullName>
    </submittedName>
</protein>
<keyword evidence="1" id="KW-1133">Transmembrane helix</keyword>
<gene>
    <name evidence="2" type="ORF">DFH08DRAFT_985435</name>
</gene>
<dbReference type="AlphaFoldDB" id="A0AAD7AC91"/>
<dbReference type="Proteomes" id="UP001218218">
    <property type="component" value="Unassembled WGS sequence"/>
</dbReference>
<comment type="caution">
    <text evidence="2">The sequence shown here is derived from an EMBL/GenBank/DDBJ whole genome shotgun (WGS) entry which is preliminary data.</text>
</comment>
<evidence type="ECO:0000313" key="2">
    <source>
        <dbReference type="EMBL" id="KAJ7354648.1"/>
    </source>
</evidence>
<sequence length="136" mass="14994">MTLTFTTEVSQFSRYVLLIFTVLLFILATAAYFPTAGESSTETVVIIGVAAFLLTGVLCGATNALAFTPPSWKPRLLSPPAMLPWVSSLLSPVHSQPHLSAKPLLRDSVYYRSRLPLHPHQGRRGCRPNGSDFWHL</sequence>
<accession>A0AAD7AC91</accession>
<dbReference type="EMBL" id="JARIHO010000010">
    <property type="protein sequence ID" value="KAJ7354648.1"/>
    <property type="molecule type" value="Genomic_DNA"/>
</dbReference>
<organism evidence="2 3">
    <name type="scientific">Mycena albidolilacea</name>
    <dbReference type="NCBI Taxonomy" id="1033008"/>
    <lineage>
        <taxon>Eukaryota</taxon>
        <taxon>Fungi</taxon>
        <taxon>Dikarya</taxon>
        <taxon>Basidiomycota</taxon>
        <taxon>Agaricomycotina</taxon>
        <taxon>Agaricomycetes</taxon>
        <taxon>Agaricomycetidae</taxon>
        <taxon>Agaricales</taxon>
        <taxon>Marasmiineae</taxon>
        <taxon>Mycenaceae</taxon>
        <taxon>Mycena</taxon>
    </lineage>
</organism>
<evidence type="ECO:0000256" key="1">
    <source>
        <dbReference type="SAM" id="Phobius"/>
    </source>
</evidence>